<comment type="caution">
    <text evidence="2">The sequence shown here is derived from an EMBL/GenBank/DDBJ whole genome shotgun (WGS) entry which is preliminary data.</text>
</comment>
<dbReference type="EMBL" id="BNBO01000004">
    <property type="protein sequence ID" value="GHH63566.1"/>
    <property type="molecule type" value="Genomic_DNA"/>
</dbReference>
<sequence>MKQTEVTVGAPSWAEITTADPAAAKAFYGELFGWRAETDPRPEAGGYTVMHLGDAAAAGLSPLYGPAQRTAWTVSFAVQDADATVARVTSAGGQVLMEPMEVLDIGRFAVVADPSGAAFSLWQARTFAGAGVFNEPGSLGWAELLTRDTEGARAFYPQVFGWTVDAGESYTQWGLDGADFGGMLAMGEQFPPDLPPHWLPYFAVADVDGTAARAATLGGDVLMPPTSVPAGPRIAVLRDPQGAAFGVYLAGTEG</sequence>
<dbReference type="Proteomes" id="UP000617734">
    <property type="component" value="Unassembled WGS sequence"/>
</dbReference>
<gene>
    <name evidence="2" type="ORF">GCM10018781_13290</name>
</gene>
<protein>
    <submittedName>
        <fullName evidence="2">Hydroxylase</fullName>
    </submittedName>
</protein>
<name>A0A919KLW1_9ACTN</name>
<dbReference type="AlphaFoldDB" id="A0A919KLW1"/>
<organism evidence="2 3">
    <name type="scientific">Kitasatospora indigofera</name>
    <dbReference type="NCBI Taxonomy" id="67307"/>
    <lineage>
        <taxon>Bacteria</taxon>
        <taxon>Bacillati</taxon>
        <taxon>Actinomycetota</taxon>
        <taxon>Actinomycetes</taxon>
        <taxon>Kitasatosporales</taxon>
        <taxon>Streptomycetaceae</taxon>
        <taxon>Kitasatospora</taxon>
    </lineage>
</organism>
<reference evidence="2" key="2">
    <citation type="submission" date="2020-09" db="EMBL/GenBank/DDBJ databases">
        <authorList>
            <person name="Sun Q."/>
            <person name="Ohkuma M."/>
        </authorList>
    </citation>
    <scope>NUCLEOTIDE SEQUENCE</scope>
    <source>
        <strain evidence="2">JCM 4646</strain>
    </source>
</reference>
<dbReference type="InterPro" id="IPR004360">
    <property type="entry name" value="Glyas_Fos-R_dOase_dom"/>
</dbReference>
<dbReference type="PROSITE" id="PS51819">
    <property type="entry name" value="VOC"/>
    <property type="match status" value="2"/>
</dbReference>
<reference evidence="2" key="1">
    <citation type="journal article" date="2014" name="Int. J. Syst. Evol. Microbiol.">
        <title>Complete genome sequence of Corynebacterium casei LMG S-19264T (=DSM 44701T), isolated from a smear-ripened cheese.</title>
        <authorList>
            <consortium name="US DOE Joint Genome Institute (JGI-PGF)"/>
            <person name="Walter F."/>
            <person name="Albersmeier A."/>
            <person name="Kalinowski J."/>
            <person name="Ruckert C."/>
        </authorList>
    </citation>
    <scope>NUCLEOTIDE SEQUENCE</scope>
    <source>
        <strain evidence="2">JCM 4646</strain>
    </source>
</reference>
<dbReference type="InterPro" id="IPR037523">
    <property type="entry name" value="VOC_core"/>
</dbReference>
<dbReference type="SUPFAM" id="SSF54593">
    <property type="entry name" value="Glyoxalase/Bleomycin resistance protein/Dihydroxybiphenyl dioxygenase"/>
    <property type="match status" value="2"/>
</dbReference>
<feature type="domain" description="VOC" evidence="1">
    <location>
        <begin position="138"/>
        <end position="250"/>
    </location>
</feature>
<dbReference type="Pfam" id="PF00903">
    <property type="entry name" value="Glyoxalase"/>
    <property type="match status" value="2"/>
</dbReference>
<evidence type="ECO:0000313" key="3">
    <source>
        <dbReference type="Proteomes" id="UP000617734"/>
    </source>
</evidence>
<dbReference type="GeneID" id="95351826"/>
<evidence type="ECO:0000259" key="1">
    <source>
        <dbReference type="PROSITE" id="PS51819"/>
    </source>
</evidence>
<dbReference type="PANTHER" id="PTHR33993">
    <property type="entry name" value="GLYOXALASE-RELATED"/>
    <property type="match status" value="1"/>
</dbReference>
<dbReference type="InterPro" id="IPR029068">
    <property type="entry name" value="Glyas_Bleomycin-R_OHBP_Dase"/>
</dbReference>
<dbReference type="InterPro" id="IPR052164">
    <property type="entry name" value="Anthracycline_SecMetBiosynth"/>
</dbReference>
<accession>A0A919KLW1</accession>
<keyword evidence="3" id="KW-1185">Reference proteome</keyword>
<proteinExistence type="predicted"/>
<dbReference type="RefSeq" id="WP_190209813.1">
    <property type="nucleotide sequence ID" value="NZ_BNBO01000004.1"/>
</dbReference>
<dbReference type="PANTHER" id="PTHR33993:SF14">
    <property type="entry name" value="GB|AAF24581.1"/>
    <property type="match status" value="1"/>
</dbReference>
<dbReference type="Gene3D" id="3.10.180.10">
    <property type="entry name" value="2,3-Dihydroxybiphenyl 1,2-Dioxygenase, domain 1"/>
    <property type="match status" value="2"/>
</dbReference>
<dbReference type="CDD" id="cd07247">
    <property type="entry name" value="SgaA_N_like"/>
    <property type="match status" value="2"/>
</dbReference>
<evidence type="ECO:0000313" key="2">
    <source>
        <dbReference type="EMBL" id="GHH63566.1"/>
    </source>
</evidence>
<feature type="domain" description="VOC" evidence="1">
    <location>
        <begin position="10"/>
        <end position="124"/>
    </location>
</feature>